<dbReference type="InterPro" id="IPR006619">
    <property type="entry name" value="PGRP_domain_met/bac"/>
</dbReference>
<accession>A0ABW3HBC7</accession>
<dbReference type="InterPro" id="IPR002502">
    <property type="entry name" value="Amidase_domain"/>
</dbReference>
<dbReference type="Gene3D" id="3.40.80.10">
    <property type="entry name" value="Peptidoglycan recognition protein-like"/>
    <property type="match status" value="1"/>
</dbReference>
<keyword evidence="4" id="KW-1185">Reference proteome</keyword>
<comment type="similarity">
    <text evidence="1">Belongs to the N-acetylmuramoyl-L-alanine amidase 2 family.</text>
</comment>
<dbReference type="RefSeq" id="WP_264945916.1">
    <property type="nucleotide sequence ID" value="NZ_JAPDRA010000010.1"/>
</dbReference>
<evidence type="ECO:0000313" key="4">
    <source>
        <dbReference type="Proteomes" id="UP001596977"/>
    </source>
</evidence>
<evidence type="ECO:0000256" key="1">
    <source>
        <dbReference type="ARBA" id="ARBA00007553"/>
    </source>
</evidence>
<dbReference type="PANTHER" id="PTHR11022:SF41">
    <property type="entry name" value="PEPTIDOGLYCAN-RECOGNITION PROTEIN LC-RELATED"/>
    <property type="match status" value="1"/>
</dbReference>
<dbReference type="PANTHER" id="PTHR11022">
    <property type="entry name" value="PEPTIDOGLYCAN RECOGNITION PROTEIN"/>
    <property type="match status" value="1"/>
</dbReference>
<sequence length="209" mass="22106">MAGIELAPGLRLVTRAQWGADARLPRLGHSVARSARTHVFIHHTVMIDRDPTPNIWERDAEIFAMMRSLQRARPDLGLDVPYSFVAFLTAGEGLTIAEGRGEDRSGAHSVGHNSAAIGIAFAGDFHGADIDAAEIAARMPLLSAFLGWLRSSASHPAYGSFAPMARLGSVRPPAATGRAVWAHCDIKATACPGAKLLPHLAAVTFGGEA</sequence>
<organism evidence="3 4">
    <name type="scientific">Sphingomonas canadensis</name>
    <dbReference type="NCBI Taxonomy" id="1219257"/>
    <lineage>
        <taxon>Bacteria</taxon>
        <taxon>Pseudomonadati</taxon>
        <taxon>Pseudomonadota</taxon>
        <taxon>Alphaproteobacteria</taxon>
        <taxon>Sphingomonadales</taxon>
        <taxon>Sphingomonadaceae</taxon>
        <taxon>Sphingomonas</taxon>
    </lineage>
</organism>
<dbReference type="Proteomes" id="UP001596977">
    <property type="component" value="Unassembled WGS sequence"/>
</dbReference>
<dbReference type="SMART" id="SM00701">
    <property type="entry name" value="PGRP"/>
    <property type="match status" value="1"/>
</dbReference>
<dbReference type="InterPro" id="IPR015510">
    <property type="entry name" value="PGRP"/>
</dbReference>
<feature type="domain" description="Peptidoglycan recognition protein family" evidence="2">
    <location>
        <begin position="10"/>
        <end position="162"/>
    </location>
</feature>
<dbReference type="SUPFAM" id="SSF55846">
    <property type="entry name" value="N-acetylmuramoyl-L-alanine amidase-like"/>
    <property type="match status" value="1"/>
</dbReference>
<proteinExistence type="inferred from homology"/>
<dbReference type="InterPro" id="IPR036505">
    <property type="entry name" value="Amidase/PGRP_sf"/>
</dbReference>
<evidence type="ECO:0000259" key="2">
    <source>
        <dbReference type="SMART" id="SM00701"/>
    </source>
</evidence>
<dbReference type="CDD" id="cd06583">
    <property type="entry name" value="PGRP"/>
    <property type="match status" value="1"/>
</dbReference>
<comment type="caution">
    <text evidence="3">The sequence shown here is derived from an EMBL/GenBank/DDBJ whole genome shotgun (WGS) entry which is preliminary data.</text>
</comment>
<evidence type="ECO:0000313" key="3">
    <source>
        <dbReference type="EMBL" id="MFD0948092.1"/>
    </source>
</evidence>
<name>A0ABW3HBC7_9SPHN</name>
<protein>
    <submittedName>
        <fullName evidence="3">N-acetylmuramoyl-L-alanine amidase</fullName>
    </submittedName>
</protein>
<dbReference type="EMBL" id="JBHTJG010000010">
    <property type="protein sequence ID" value="MFD0948092.1"/>
    <property type="molecule type" value="Genomic_DNA"/>
</dbReference>
<reference evidence="4" key="1">
    <citation type="journal article" date="2019" name="Int. J. Syst. Evol. Microbiol.">
        <title>The Global Catalogue of Microorganisms (GCM) 10K type strain sequencing project: providing services to taxonomists for standard genome sequencing and annotation.</title>
        <authorList>
            <consortium name="The Broad Institute Genomics Platform"/>
            <consortium name="The Broad Institute Genome Sequencing Center for Infectious Disease"/>
            <person name="Wu L."/>
            <person name="Ma J."/>
        </authorList>
    </citation>
    <scope>NUCLEOTIDE SEQUENCE [LARGE SCALE GENOMIC DNA]</scope>
    <source>
        <strain evidence="4">CCUG 62982</strain>
    </source>
</reference>
<gene>
    <name evidence="3" type="ORF">ACFQ1E_17245</name>
</gene>